<keyword evidence="7 15" id="KW-0812">Transmembrane</keyword>
<feature type="domain" description="CFEM" evidence="17">
    <location>
        <begin position="4"/>
        <end position="118"/>
    </location>
</feature>
<dbReference type="InterPro" id="IPR052337">
    <property type="entry name" value="SAT4-like"/>
</dbReference>
<keyword evidence="6" id="KW-0325">Glycoprotein</keyword>
<dbReference type="PANTHER" id="PTHR33048">
    <property type="entry name" value="PTH11-LIKE INTEGRAL MEMBRANE PROTEIN (AFU_ORTHOLOGUE AFUA_5G11245)"/>
    <property type="match status" value="1"/>
</dbReference>
<comment type="caution">
    <text evidence="18">The sequence shown here is derived from an EMBL/GenBank/DDBJ whole genome shotgun (WGS) entry which is preliminary data.</text>
</comment>
<evidence type="ECO:0000256" key="9">
    <source>
        <dbReference type="ARBA" id="ARBA00022989"/>
    </source>
</evidence>
<comment type="subcellular location">
    <subcellularLocation>
        <location evidence="2">Membrane</location>
        <topology evidence="2">Lipid-anchor</topology>
        <topology evidence="2">GPI-anchor</topology>
    </subcellularLocation>
    <subcellularLocation>
        <location evidence="1">Membrane</location>
        <topology evidence="1">Multi-pass membrane protein</topology>
    </subcellularLocation>
    <subcellularLocation>
        <location evidence="3">Secreted</location>
    </subcellularLocation>
</comment>
<keyword evidence="12" id="KW-0449">Lipoprotein</keyword>
<evidence type="ECO:0000256" key="11">
    <source>
        <dbReference type="ARBA" id="ARBA00023157"/>
    </source>
</evidence>
<keyword evidence="10 15" id="KW-0472">Membrane</keyword>
<evidence type="ECO:0000256" key="10">
    <source>
        <dbReference type="ARBA" id="ARBA00023136"/>
    </source>
</evidence>
<evidence type="ECO:0000256" key="3">
    <source>
        <dbReference type="ARBA" id="ARBA00004613"/>
    </source>
</evidence>
<evidence type="ECO:0000256" key="2">
    <source>
        <dbReference type="ARBA" id="ARBA00004589"/>
    </source>
</evidence>
<evidence type="ECO:0000256" key="12">
    <source>
        <dbReference type="ARBA" id="ARBA00023288"/>
    </source>
</evidence>
<evidence type="ECO:0000256" key="1">
    <source>
        <dbReference type="ARBA" id="ARBA00004141"/>
    </source>
</evidence>
<name>A0ABR3Y559_9EURO</name>
<keyword evidence="8 16" id="KW-0732">Signal</keyword>
<feature type="disulfide bond" evidence="14">
    <location>
        <begin position="48"/>
        <end position="55"/>
    </location>
</feature>
<feature type="transmembrane region" description="Helical" evidence="15">
    <location>
        <begin position="139"/>
        <end position="160"/>
    </location>
</feature>
<evidence type="ECO:0000256" key="4">
    <source>
        <dbReference type="ARBA" id="ARBA00010031"/>
    </source>
</evidence>
<gene>
    <name evidence="18" type="ORF">Plec18167_002423</name>
</gene>
<sequence length="433" mass="48147">MLLRRVLILASVSLAVRAASDSSVSETTMPQCAVLCQKDALANNVTECAVTNTSCLCNDTAFQGNVTACVTTTCNGREQMIAKRLSDRQCGIPPHKGRPENDPGTIVPLILSTLLIANRFICKFMGLGGTWGADDLTIGIAYILAVSIFGTNISMIRYGFGQNMWDISPLDHITIMLKFFYAFTLQYKTQISLAKISVCLFLLRIFQSNVFRYTTYTVIALNAAIAVTWVITDSLHCIPVHLAWDQWETLEAGQCVNFIDVTFANAFVNIGVDTVMVLMPVYEVMHLNLSSRKKLSVSVMFAMGLLLTIVAIIRVVVFWFNRWNTNPSVQLQPIVYWSVVETHIAVICACLPTLRAMLVHLFPKLFPNAGDNSTAHKNTPSGRATFASSSQALNKSQINKTVSYTVDYDDDNKKKRPHRHSFVQLVEIDPREE</sequence>
<evidence type="ECO:0000259" key="17">
    <source>
        <dbReference type="PROSITE" id="PS52012"/>
    </source>
</evidence>
<dbReference type="InterPro" id="IPR008427">
    <property type="entry name" value="Extracellular_membr_CFEM_dom"/>
</dbReference>
<dbReference type="PANTHER" id="PTHR33048:SF141">
    <property type="entry name" value="INTEGRAL MEMBRANE PROTEIN-RELATED"/>
    <property type="match status" value="1"/>
</dbReference>
<evidence type="ECO:0000256" key="7">
    <source>
        <dbReference type="ARBA" id="ARBA00022692"/>
    </source>
</evidence>
<feature type="signal peptide" evidence="16">
    <location>
        <begin position="1"/>
        <end position="18"/>
    </location>
</feature>
<keyword evidence="19" id="KW-1185">Reference proteome</keyword>
<keyword evidence="11 14" id="KW-1015">Disulfide bond</keyword>
<evidence type="ECO:0000256" key="5">
    <source>
        <dbReference type="ARBA" id="ARBA00022525"/>
    </source>
</evidence>
<feature type="disulfide bond" evidence="14">
    <location>
        <begin position="57"/>
        <end position="90"/>
    </location>
</feature>
<dbReference type="Proteomes" id="UP001583193">
    <property type="component" value="Unassembled WGS sequence"/>
</dbReference>
<evidence type="ECO:0000256" key="6">
    <source>
        <dbReference type="ARBA" id="ARBA00022622"/>
    </source>
</evidence>
<dbReference type="Pfam" id="PF20684">
    <property type="entry name" value="Fung_rhodopsin"/>
    <property type="match status" value="1"/>
</dbReference>
<proteinExistence type="inferred from homology"/>
<dbReference type="SMART" id="SM00747">
    <property type="entry name" value="CFEM"/>
    <property type="match status" value="1"/>
</dbReference>
<comment type="caution">
    <text evidence="14">Lacks conserved residue(s) required for the propagation of feature annotation.</text>
</comment>
<keyword evidence="6" id="KW-0336">GPI-anchor</keyword>
<evidence type="ECO:0000256" key="8">
    <source>
        <dbReference type="ARBA" id="ARBA00022729"/>
    </source>
</evidence>
<evidence type="ECO:0000313" key="19">
    <source>
        <dbReference type="Proteomes" id="UP001583193"/>
    </source>
</evidence>
<feature type="transmembrane region" description="Helical" evidence="15">
    <location>
        <begin position="297"/>
        <end position="322"/>
    </location>
</feature>
<keyword evidence="5" id="KW-0964">Secreted</keyword>
<feature type="chain" id="PRO_5046499521" description="CFEM domain-containing protein" evidence="16">
    <location>
        <begin position="19"/>
        <end position="433"/>
    </location>
</feature>
<dbReference type="InterPro" id="IPR049326">
    <property type="entry name" value="Rhodopsin_dom_fungi"/>
</dbReference>
<accession>A0ABR3Y559</accession>
<evidence type="ECO:0000256" key="13">
    <source>
        <dbReference type="ARBA" id="ARBA00038359"/>
    </source>
</evidence>
<keyword evidence="9 15" id="KW-1133">Transmembrane helix</keyword>
<evidence type="ECO:0000256" key="14">
    <source>
        <dbReference type="PROSITE-ProRule" id="PRU01356"/>
    </source>
</evidence>
<evidence type="ECO:0000256" key="16">
    <source>
        <dbReference type="SAM" id="SignalP"/>
    </source>
</evidence>
<evidence type="ECO:0000313" key="18">
    <source>
        <dbReference type="EMBL" id="KAL1883419.1"/>
    </source>
</evidence>
<comment type="similarity">
    <text evidence="13">Belongs to the SAT4 family.</text>
</comment>
<dbReference type="Pfam" id="PF05730">
    <property type="entry name" value="CFEM"/>
    <property type="match status" value="1"/>
</dbReference>
<protein>
    <recommendedName>
        <fullName evidence="17">CFEM domain-containing protein</fullName>
    </recommendedName>
</protein>
<feature type="transmembrane region" description="Helical" evidence="15">
    <location>
        <begin position="106"/>
        <end position="127"/>
    </location>
</feature>
<dbReference type="EMBL" id="JAVDPF010000005">
    <property type="protein sequence ID" value="KAL1883419.1"/>
    <property type="molecule type" value="Genomic_DNA"/>
</dbReference>
<comment type="similarity">
    <text evidence="4">Belongs to the RBT5 family.</text>
</comment>
<organism evidence="18 19">
    <name type="scientific">Paecilomyces lecythidis</name>
    <dbReference type="NCBI Taxonomy" id="3004212"/>
    <lineage>
        <taxon>Eukaryota</taxon>
        <taxon>Fungi</taxon>
        <taxon>Dikarya</taxon>
        <taxon>Ascomycota</taxon>
        <taxon>Pezizomycotina</taxon>
        <taxon>Eurotiomycetes</taxon>
        <taxon>Eurotiomycetidae</taxon>
        <taxon>Eurotiales</taxon>
        <taxon>Thermoascaceae</taxon>
        <taxon>Paecilomyces</taxon>
    </lineage>
</organism>
<dbReference type="PROSITE" id="PS52012">
    <property type="entry name" value="CFEM"/>
    <property type="match status" value="1"/>
</dbReference>
<evidence type="ECO:0000256" key="15">
    <source>
        <dbReference type="SAM" id="Phobius"/>
    </source>
</evidence>
<feature type="transmembrane region" description="Helical" evidence="15">
    <location>
        <begin position="210"/>
        <end position="231"/>
    </location>
</feature>
<reference evidence="18 19" key="1">
    <citation type="journal article" date="2024" name="IMA Fungus">
        <title>IMA Genome - F19 : A genome assembly and annotation guide to empower mycologists, including annotated draft genome sequences of Ceratocystis pirilliformis, Diaporthe australafricana, Fusarium ophioides, Paecilomyces lecythidis, and Sporothrix stenoceras.</title>
        <authorList>
            <person name="Aylward J."/>
            <person name="Wilson A.M."/>
            <person name="Visagie C.M."/>
            <person name="Spraker J."/>
            <person name="Barnes I."/>
            <person name="Buitendag C."/>
            <person name="Ceriani C."/>
            <person name="Del Mar Angel L."/>
            <person name="du Plessis D."/>
            <person name="Fuchs T."/>
            <person name="Gasser K."/>
            <person name="Kramer D."/>
            <person name="Li W."/>
            <person name="Munsamy K."/>
            <person name="Piso A."/>
            <person name="Price J.L."/>
            <person name="Sonnekus B."/>
            <person name="Thomas C."/>
            <person name="van der Nest A."/>
            <person name="van Dijk A."/>
            <person name="van Heerden A."/>
            <person name="van Vuuren N."/>
            <person name="Yilmaz N."/>
            <person name="Duong T.A."/>
            <person name="van der Merwe N.A."/>
            <person name="Wingfield M.J."/>
            <person name="Wingfield B.D."/>
        </authorList>
    </citation>
    <scope>NUCLEOTIDE SEQUENCE [LARGE SCALE GENOMIC DNA]</scope>
    <source>
        <strain evidence="18 19">CMW 18167</strain>
    </source>
</reference>
<feature type="transmembrane region" description="Helical" evidence="15">
    <location>
        <begin position="334"/>
        <end position="354"/>
    </location>
</feature>